<dbReference type="SUPFAM" id="SSF52540">
    <property type="entry name" value="P-loop containing nucleoside triphosphate hydrolases"/>
    <property type="match status" value="1"/>
</dbReference>
<evidence type="ECO:0000256" key="3">
    <source>
        <dbReference type="ARBA" id="ARBA00022741"/>
    </source>
</evidence>
<dbReference type="SUPFAM" id="SSF50331">
    <property type="entry name" value="MOP-like"/>
    <property type="match status" value="1"/>
</dbReference>
<name>A0A934KKL6_9BACT</name>
<dbReference type="InterPro" id="IPR004606">
    <property type="entry name" value="Mop_domain"/>
</dbReference>
<dbReference type="Gene3D" id="3.40.50.300">
    <property type="entry name" value="P-loop containing nucleotide triphosphate hydrolases"/>
    <property type="match status" value="1"/>
</dbReference>
<dbReference type="Pfam" id="PF00005">
    <property type="entry name" value="ABC_tran"/>
    <property type="match status" value="1"/>
</dbReference>
<dbReference type="InterPro" id="IPR008995">
    <property type="entry name" value="Mo/tungstate-bd_C_term_dom"/>
</dbReference>
<dbReference type="GO" id="GO:0015689">
    <property type="term" value="P:molybdate ion transport"/>
    <property type="evidence" value="ECO:0007669"/>
    <property type="project" value="InterPro"/>
</dbReference>
<keyword evidence="3" id="KW-0547">Nucleotide-binding</keyword>
<dbReference type="EMBL" id="JAEKNQ010000040">
    <property type="protein sequence ID" value="MBJ7603780.1"/>
    <property type="molecule type" value="Genomic_DNA"/>
</dbReference>
<reference evidence="8 9" key="1">
    <citation type="submission" date="2020-10" db="EMBL/GenBank/DDBJ databases">
        <title>Ca. Dormibacterota MAGs.</title>
        <authorList>
            <person name="Montgomery K."/>
        </authorList>
    </citation>
    <scope>NUCLEOTIDE SEQUENCE [LARGE SCALE GENOMIC DNA]</scope>
    <source>
        <strain evidence="8">SC8811_S16_3</strain>
    </source>
</reference>
<dbReference type="Pfam" id="PF03459">
    <property type="entry name" value="TOBE"/>
    <property type="match status" value="1"/>
</dbReference>
<dbReference type="Proteomes" id="UP000620075">
    <property type="component" value="Unassembled WGS sequence"/>
</dbReference>
<keyword evidence="2 5" id="KW-0500">Molybdenum</keyword>
<keyword evidence="1" id="KW-0813">Transport</keyword>
<evidence type="ECO:0000313" key="9">
    <source>
        <dbReference type="Proteomes" id="UP000620075"/>
    </source>
</evidence>
<sequence>MTLRANVNLRLGTLQLALGLVAAPGEVLALLGPNGAGKTTLLRALAGLQPIEAGGIELDGVTLDSPLAGAFVPAEDRSVGVLFQDYLLFPHLSVVENVAFGLRSRGADQPLQTARLWLQVMDLDAYAAAKPAQLSGGQAQRVALARALAPAPRLLLLDEPLAALDASTKVAIRRELKKHLSLFEGICLLVTHDPVDAAALADAVLVIEDGRVVQQGKLPQITARPRSRYVADLVGVNLWRGQAVDGQVSVGVASISAADARDGDVFALVHPRAVSLYVERPDGSPRNVWRGRATSLDFAGDRVRVRVDGPVPLVAEITSAGLAELGLVGGEEVWVSFKASEVDVYSA</sequence>
<dbReference type="SMART" id="SM00382">
    <property type="entry name" value="AAA"/>
    <property type="match status" value="1"/>
</dbReference>
<gene>
    <name evidence="8" type="ORF">JF888_11395</name>
</gene>
<evidence type="ECO:0000256" key="1">
    <source>
        <dbReference type="ARBA" id="ARBA00022448"/>
    </source>
</evidence>
<organism evidence="8 9">
    <name type="scientific">Candidatus Dormiibacter inghamiae</name>
    <dbReference type="NCBI Taxonomy" id="3127013"/>
    <lineage>
        <taxon>Bacteria</taxon>
        <taxon>Bacillati</taxon>
        <taxon>Candidatus Dormiibacterota</taxon>
        <taxon>Candidatus Dormibacteria</taxon>
        <taxon>Candidatus Dormibacterales</taxon>
        <taxon>Candidatus Dormibacteraceae</taxon>
        <taxon>Candidatus Dormiibacter</taxon>
    </lineage>
</organism>
<dbReference type="InterPro" id="IPR005116">
    <property type="entry name" value="Transp-assoc_OB_typ1"/>
</dbReference>
<dbReference type="PROSITE" id="PS00211">
    <property type="entry name" value="ABC_TRANSPORTER_1"/>
    <property type="match status" value="1"/>
</dbReference>
<evidence type="ECO:0000259" key="7">
    <source>
        <dbReference type="PROSITE" id="PS51866"/>
    </source>
</evidence>
<dbReference type="InterPro" id="IPR017871">
    <property type="entry name" value="ABC_transporter-like_CS"/>
</dbReference>
<dbReference type="PANTHER" id="PTHR42781">
    <property type="entry name" value="SPERMIDINE/PUTRESCINE IMPORT ATP-BINDING PROTEIN POTA"/>
    <property type="match status" value="1"/>
</dbReference>
<dbReference type="InterPro" id="IPR003439">
    <property type="entry name" value="ABC_transporter-like_ATP-bd"/>
</dbReference>
<evidence type="ECO:0000259" key="6">
    <source>
        <dbReference type="PROSITE" id="PS50893"/>
    </source>
</evidence>
<dbReference type="PROSITE" id="PS50893">
    <property type="entry name" value="ABC_TRANSPORTER_2"/>
    <property type="match status" value="1"/>
</dbReference>
<dbReference type="AlphaFoldDB" id="A0A934KKL6"/>
<protein>
    <submittedName>
        <fullName evidence="8">ABC transporter ATP-binding protein</fullName>
    </submittedName>
</protein>
<dbReference type="InterPro" id="IPR003593">
    <property type="entry name" value="AAA+_ATPase"/>
</dbReference>
<dbReference type="PROSITE" id="PS51866">
    <property type="entry name" value="MOP"/>
    <property type="match status" value="1"/>
</dbReference>
<accession>A0A934KKL6</accession>
<dbReference type="PANTHER" id="PTHR42781:SF4">
    <property type="entry name" value="SPERMIDINE_PUTRESCINE IMPORT ATP-BINDING PROTEIN POTA"/>
    <property type="match status" value="1"/>
</dbReference>
<proteinExistence type="predicted"/>
<dbReference type="InterPro" id="IPR027417">
    <property type="entry name" value="P-loop_NTPase"/>
</dbReference>
<dbReference type="GO" id="GO:0005524">
    <property type="term" value="F:ATP binding"/>
    <property type="evidence" value="ECO:0007669"/>
    <property type="project" value="UniProtKB-KW"/>
</dbReference>
<evidence type="ECO:0000256" key="5">
    <source>
        <dbReference type="PROSITE-ProRule" id="PRU01213"/>
    </source>
</evidence>
<evidence type="ECO:0000256" key="4">
    <source>
        <dbReference type="ARBA" id="ARBA00022840"/>
    </source>
</evidence>
<dbReference type="GO" id="GO:0016887">
    <property type="term" value="F:ATP hydrolysis activity"/>
    <property type="evidence" value="ECO:0007669"/>
    <property type="project" value="InterPro"/>
</dbReference>
<comment type="caution">
    <text evidence="8">The sequence shown here is derived from an EMBL/GenBank/DDBJ whole genome shotgun (WGS) entry which is preliminary data.</text>
</comment>
<feature type="domain" description="Mop" evidence="7">
    <location>
        <begin position="282"/>
        <end position="346"/>
    </location>
</feature>
<evidence type="ECO:0000313" key="8">
    <source>
        <dbReference type="EMBL" id="MBJ7603780.1"/>
    </source>
</evidence>
<dbReference type="RefSeq" id="WP_338180347.1">
    <property type="nucleotide sequence ID" value="NZ_JAEKNQ010000040.1"/>
</dbReference>
<evidence type="ECO:0000256" key="2">
    <source>
        <dbReference type="ARBA" id="ARBA00022505"/>
    </source>
</evidence>
<feature type="domain" description="ABC transporter" evidence="6">
    <location>
        <begin position="2"/>
        <end position="234"/>
    </location>
</feature>
<keyword evidence="4 8" id="KW-0067">ATP-binding</keyword>
<dbReference type="Gene3D" id="2.40.50.100">
    <property type="match status" value="1"/>
</dbReference>
<dbReference type="InterPro" id="IPR050093">
    <property type="entry name" value="ABC_SmlMolc_Importer"/>
</dbReference>